<name>A0ABY5GLF9_9GAMM</name>
<dbReference type="Proteomes" id="UP001057998">
    <property type="component" value="Chromosome 2"/>
</dbReference>
<dbReference type="EMBL" id="CP101509">
    <property type="protein sequence ID" value="UTV29621.1"/>
    <property type="molecule type" value="Genomic_DNA"/>
</dbReference>
<accession>A0ABY5GLF9</accession>
<proteinExistence type="predicted"/>
<sequence>MMANNIVGLSTLAYKSSPVYQFQRTLAYTLGQSANVMVSKLDDQNSVEVIAATSDLAKAISQVIKLDQQLGDINLKVMVKDLDGNTYEPDQGNLGTELFVELARLALINNPLIQSVVPVHEFSGKKVPGVAVLPTTIQFWNDNLENPSLFTTLLASDGFELVLREEFKVYNQGKDIGNL</sequence>
<evidence type="ECO:0000313" key="2">
    <source>
        <dbReference type="Proteomes" id="UP001057998"/>
    </source>
</evidence>
<organism evidence="1 2">
    <name type="scientific">Photobacterium atrarenae</name>
    <dbReference type="NCBI Taxonomy" id="865757"/>
    <lineage>
        <taxon>Bacteria</taxon>
        <taxon>Pseudomonadati</taxon>
        <taxon>Pseudomonadota</taxon>
        <taxon>Gammaproteobacteria</taxon>
        <taxon>Vibrionales</taxon>
        <taxon>Vibrionaceae</taxon>
        <taxon>Photobacterium</taxon>
    </lineage>
</organism>
<evidence type="ECO:0000313" key="1">
    <source>
        <dbReference type="EMBL" id="UTV29621.1"/>
    </source>
</evidence>
<protein>
    <submittedName>
        <fullName evidence="1">Uncharacterized protein</fullName>
    </submittedName>
</protein>
<dbReference type="RefSeq" id="WP_255390939.1">
    <property type="nucleotide sequence ID" value="NZ_CP101509.1"/>
</dbReference>
<keyword evidence="2" id="KW-1185">Reference proteome</keyword>
<gene>
    <name evidence="1" type="ORF">NNL38_21660</name>
</gene>
<reference evidence="1" key="1">
    <citation type="submission" date="2022-07" db="EMBL/GenBank/DDBJ databases">
        <title>Genome sequencing of Photobacterium atrarenae GJH2-4.</title>
        <authorList>
            <person name="Park S.-J."/>
        </authorList>
    </citation>
    <scope>NUCLEOTIDE SEQUENCE</scope>
    <source>
        <strain evidence="1">GJH2-4</strain>
    </source>
</reference>